<feature type="region of interest" description="Disordered" evidence="1">
    <location>
        <begin position="130"/>
        <end position="176"/>
    </location>
</feature>
<dbReference type="Proteomes" id="UP000095282">
    <property type="component" value="Unplaced"/>
</dbReference>
<proteinExistence type="predicted"/>
<name>A0A1I7UT29_9PELO</name>
<sequence>MYTLNPTAQPITCTEAQMVAMEDEVFNIAKQMIKETCEQMGAQIIPLKAYKEVRKEAIDKAGDYFLDNYYFETEYDLDGSVVLRGFYDGGYPMEYQEESLFDGFEEDFYSSEPSSPVYLEETPINFGYGSEEEYYSTGSSSEFTSGSSSGVSSGPSSAPTSEASSRIASPVPSLPSTKKMSFGTAGIDFIFNIGATNAPTSCHRTLKVHLENGGFEMVIDPNPPVQPKKKVKVLNAKEMARQAEIVKEFKNKVLG</sequence>
<evidence type="ECO:0000313" key="2">
    <source>
        <dbReference type="Proteomes" id="UP000095282"/>
    </source>
</evidence>
<keyword evidence="2" id="KW-1185">Reference proteome</keyword>
<accession>A0A1I7UT29</accession>
<feature type="compositionally biased region" description="Low complexity" evidence="1">
    <location>
        <begin position="135"/>
        <end position="165"/>
    </location>
</feature>
<protein>
    <submittedName>
        <fullName evidence="3">Reverse transcriptase domain-containing protein</fullName>
    </submittedName>
</protein>
<dbReference type="AlphaFoldDB" id="A0A1I7UT29"/>
<dbReference type="WBParaSite" id="Csp11.Scaffold630.g19066.t1">
    <property type="protein sequence ID" value="Csp11.Scaffold630.g19066.t1"/>
    <property type="gene ID" value="Csp11.Scaffold630.g19066"/>
</dbReference>
<evidence type="ECO:0000313" key="3">
    <source>
        <dbReference type="WBParaSite" id="Csp11.Scaffold630.g19066.t1"/>
    </source>
</evidence>
<evidence type="ECO:0000256" key="1">
    <source>
        <dbReference type="SAM" id="MobiDB-lite"/>
    </source>
</evidence>
<organism evidence="2 3">
    <name type="scientific">Caenorhabditis tropicalis</name>
    <dbReference type="NCBI Taxonomy" id="1561998"/>
    <lineage>
        <taxon>Eukaryota</taxon>
        <taxon>Metazoa</taxon>
        <taxon>Ecdysozoa</taxon>
        <taxon>Nematoda</taxon>
        <taxon>Chromadorea</taxon>
        <taxon>Rhabditida</taxon>
        <taxon>Rhabditina</taxon>
        <taxon>Rhabditomorpha</taxon>
        <taxon>Rhabditoidea</taxon>
        <taxon>Rhabditidae</taxon>
        <taxon>Peloderinae</taxon>
        <taxon>Caenorhabditis</taxon>
    </lineage>
</organism>
<reference evidence="3" key="1">
    <citation type="submission" date="2016-11" db="UniProtKB">
        <authorList>
            <consortium name="WormBaseParasite"/>
        </authorList>
    </citation>
    <scope>IDENTIFICATION</scope>
</reference>